<feature type="compositionally biased region" description="Basic and acidic residues" evidence="1">
    <location>
        <begin position="288"/>
        <end position="310"/>
    </location>
</feature>
<proteinExistence type="predicted"/>
<accession>A0AAE1UG94</accession>
<feature type="region of interest" description="Disordered" evidence="1">
    <location>
        <begin position="881"/>
        <end position="901"/>
    </location>
</feature>
<feature type="region of interest" description="Disordered" evidence="1">
    <location>
        <begin position="41"/>
        <end position="145"/>
    </location>
</feature>
<feature type="region of interest" description="Disordered" evidence="1">
    <location>
        <begin position="288"/>
        <end position="312"/>
    </location>
</feature>
<dbReference type="Proteomes" id="UP001292094">
    <property type="component" value="Unassembled WGS sequence"/>
</dbReference>
<name>A0AAE1UG94_9EUCA</name>
<evidence type="ECO:0000256" key="1">
    <source>
        <dbReference type="SAM" id="MobiDB-lite"/>
    </source>
</evidence>
<feature type="compositionally biased region" description="Low complexity" evidence="1">
    <location>
        <begin position="387"/>
        <end position="398"/>
    </location>
</feature>
<evidence type="ECO:0000313" key="3">
    <source>
        <dbReference type="Proteomes" id="UP001292094"/>
    </source>
</evidence>
<feature type="region of interest" description="Disordered" evidence="1">
    <location>
        <begin position="655"/>
        <end position="704"/>
    </location>
</feature>
<sequence length="957" mass="105809">MCCGRCVLRRPELHTLSQHHHYLHQTQQEGKQEQYIGMPFNHYSEGPHQSQLKQEGRPHHHHHLHYHTPTLNVPPNPHQSQLKQEGHPHPRHHTPSLNVPPNPHQSQLKQEGHPHHNTPTLNVPQYPHHSPQLEQEGHPHHPRYHTPTLNVPPCPSGQMPHLGGSCVTHAKTATSFFIHTPPSSLLPLVPKSDVLGQIPPLPSERIPLDKGILRFLPSSKLSEDRIQLNIGVPRFVLSSSPLEVPGQRPPLNTDVNITPAKKVHGFSSSVWDSGSGEEQLGKAAGLESKELEKTSLHSEKPSVESEKYEKTSVGNAVKRGRLVGYGVLTNFPKSMTRGEESAEGKDEMFGRGNLVELSNVDGGRDEEGDDDDDDENDSGDNDGGSDDNGYSDGNSSDNDSGDNDGGNDSGDDNDSRYFQARTEDYNKRKDGAHGRNGVTRTVRVNTGGNENNISLIRAINDEGSSARLVGLTDVNIHRRYGGEGERDKGDQFVSRNEDGETERDITDQLVRRDDDGETERDITDQFLRRNKDGETERDITNQLVRRDDDGETERYITDRLVRRDDDGETERYITDRFVRRNKDGETERRADIDQLVRRKDDESFSSEEREMESRLQSDTGRSQFIRSRPQFVRGQVQSIRPQFVRGQLQSTRPQFVRGQVQSTRPQFVRGQVQSSRPQFVRGQVQSSRPQFVRGRSGSDKGRPKVVRGRLQSARVSQFVRDDRDKTLIGNSGSGFSDANNARNLFGNTGFAGGSRNLFGNTGNVGINRIGNSEDDLAGFGRIIDDSGEIFVASDGRGGLSFIGEGGNLFGNTGRIINGDEIQLLALLNLDDDDSLESLEDLTFLRVGERGLERSQFGGNTQLLGRGKSLFDGNNQISASNSPIIMGRSDMQGPVGDGGSRRQGRLLNVNDEFFDSVEDITFAGGTGLVGGNGFIGGDGFIGGNVFVNGKEGNTIIVL</sequence>
<feature type="region of interest" description="Disordered" evidence="1">
    <location>
        <begin position="423"/>
        <end position="442"/>
    </location>
</feature>
<dbReference type="EMBL" id="JAWZYT010000445">
    <property type="protein sequence ID" value="KAK4323403.1"/>
    <property type="molecule type" value="Genomic_DNA"/>
</dbReference>
<feature type="region of interest" description="Disordered" evidence="1">
    <location>
        <begin position="336"/>
        <end position="416"/>
    </location>
</feature>
<feature type="compositionally biased region" description="Basic and acidic residues" evidence="1">
    <location>
        <begin position="423"/>
        <end position="433"/>
    </location>
</feature>
<comment type="caution">
    <text evidence="2">The sequence shown here is derived from an EMBL/GenBank/DDBJ whole genome shotgun (WGS) entry which is preliminary data.</text>
</comment>
<feature type="region of interest" description="Disordered" evidence="1">
    <location>
        <begin position="480"/>
        <end position="505"/>
    </location>
</feature>
<feature type="compositionally biased region" description="Polar residues" evidence="1">
    <location>
        <begin position="655"/>
        <end position="689"/>
    </location>
</feature>
<organism evidence="2 3">
    <name type="scientific">Petrolisthes manimaculis</name>
    <dbReference type="NCBI Taxonomy" id="1843537"/>
    <lineage>
        <taxon>Eukaryota</taxon>
        <taxon>Metazoa</taxon>
        <taxon>Ecdysozoa</taxon>
        <taxon>Arthropoda</taxon>
        <taxon>Crustacea</taxon>
        <taxon>Multicrustacea</taxon>
        <taxon>Malacostraca</taxon>
        <taxon>Eumalacostraca</taxon>
        <taxon>Eucarida</taxon>
        <taxon>Decapoda</taxon>
        <taxon>Pleocyemata</taxon>
        <taxon>Anomura</taxon>
        <taxon>Galatheoidea</taxon>
        <taxon>Porcellanidae</taxon>
        <taxon>Petrolisthes</taxon>
    </lineage>
</organism>
<keyword evidence="3" id="KW-1185">Reference proteome</keyword>
<feature type="compositionally biased region" description="Basic and acidic residues" evidence="1">
    <location>
        <begin position="591"/>
        <end position="615"/>
    </location>
</feature>
<evidence type="ECO:0000313" key="2">
    <source>
        <dbReference type="EMBL" id="KAK4323403.1"/>
    </source>
</evidence>
<feature type="compositionally biased region" description="Acidic residues" evidence="1">
    <location>
        <begin position="364"/>
        <end position="385"/>
    </location>
</feature>
<dbReference type="AlphaFoldDB" id="A0AAE1UG94"/>
<reference evidence="2" key="1">
    <citation type="submission" date="2023-11" db="EMBL/GenBank/DDBJ databases">
        <title>Genome assemblies of two species of porcelain crab, Petrolisthes cinctipes and Petrolisthes manimaculis (Anomura: Porcellanidae).</title>
        <authorList>
            <person name="Angst P."/>
        </authorList>
    </citation>
    <scope>NUCLEOTIDE SEQUENCE</scope>
    <source>
        <strain evidence="2">PB745_02</strain>
        <tissue evidence="2">Gill</tissue>
    </source>
</reference>
<gene>
    <name evidence="2" type="ORF">Pmani_005897</name>
</gene>
<feature type="compositionally biased region" description="Basic and acidic residues" evidence="1">
    <location>
        <begin position="336"/>
        <end position="349"/>
    </location>
</feature>
<feature type="region of interest" description="Disordered" evidence="1">
    <location>
        <begin position="591"/>
        <end position="619"/>
    </location>
</feature>
<protein>
    <submittedName>
        <fullName evidence="2">Uncharacterized protein</fullName>
    </submittedName>
</protein>